<dbReference type="Proteomes" id="UP000660861">
    <property type="component" value="Unassembled WGS sequence"/>
</dbReference>
<keyword evidence="3" id="KW-1185">Reference proteome</keyword>
<dbReference type="PANTHER" id="PTHR40032">
    <property type="entry name" value="EXPORTED PROTEIN-RELATED"/>
    <property type="match status" value="1"/>
</dbReference>
<accession>A0A926ICF8</accession>
<dbReference type="RefSeq" id="WP_262398169.1">
    <property type="nucleotide sequence ID" value="NZ_JACRTC010000006.1"/>
</dbReference>
<dbReference type="PANTHER" id="PTHR40032:SF1">
    <property type="entry name" value="EXPORTED PROTEIN"/>
    <property type="match status" value="1"/>
</dbReference>
<proteinExistence type="predicted"/>
<gene>
    <name evidence="2" type="ORF">H8709_09600</name>
</gene>
<organism evidence="2 3">
    <name type="scientific">Zongyangia hominis</name>
    <dbReference type="NCBI Taxonomy" id="2763677"/>
    <lineage>
        <taxon>Bacteria</taxon>
        <taxon>Bacillati</taxon>
        <taxon>Bacillota</taxon>
        <taxon>Clostridia</taxon>
        <taxon>Eubacteriales</taxon>
        <taxon>Oscillospiraceae</taxon>
        <taxon>Zongyangia</taxon>
    </lineage>
</organism>
<dbReference type="AlphaFoldDB" id="A0A926ICF8"/>
<dbReference type="InterPro" id="IPR024301">
    <property type="entry name" value="Amidase_6"/>
</dbReference>
<dbReference type="Pfam" id="PF12671">
    <property type="entry name" value="Amidase_6"/>
    <property type="match status" value="1"/>
</dbReference>
<feature type="domain" description="Putative amidase" evidence="1">
    <location>
        <begin position="9"/>
        <end position="158"/>
    </location>
</feature>
<evidence type="ECO:0000313" key="2">
    <source>
        <dbReference type="EMBL" id="MBC8571080.1"/>
    </source>
</evidence>
<sequence>MKQLREFPYDRAAAVRYAHQWAYDFNPRYYNFTNIGGDCTNYASQCLYAGCGVMNFTETFGWYYLDLNHRAPAWTGVIYLYNFLIRNEGPGPFATEVTIDRVEPGDLCQLVIDQPDYQHTPVIVKVGETPTPDSILVAAHTYNVDNHPLSSYDYKKLRFLHIEGYRKWSE</sequence>
<name>A0A926ICF8_9FIRM</name>
<evidence type="ECO:0000259" key="1">
    <source>
        <dbReference type="Pfam" id="PF12671"/>
    </source>
</evidence>
<comment type="caution">
    <text evidence="2">The sequence shown here is derived from an EMBL/GenBank/DDBJ whole genome shotgun (WGS) entry which is preliminary data.</text>
</comment>
<evidence type="ECO:0000313" key="3">
    <source>
        <dbReference type="Proteomes" id="UP000660861"/>
    </source>
</evidence>
<reference evidence="2" key="1">
    <citation type="submission" date="2020-08" db="EMBL/GenBank/DDBJ databases">
        <title>Genome public.</title>
        <authorList>
            <person name="Liu C."/>
            <person name="Sun Q."/>
        </authorList>
    </citation>
    <scope>NUCLEOTIDE SEQUENCE</scope>
    <source>
        <strain evidence="2">NSJ-54</strain>
    </source>
</reference>
<dbReference type="EMBL" id="JACRTC010000006">
    <property type="protein sequence ID" value="MBC8571080.1"/>
    <property type="molecule type" value="Genomic_DNA"/>
</dbReference>
<protein>
    <submittedName>
        <fullName evidence="2">Amidase domain-containing protein</fullName>
    </submittedName>
</protein>